<dbReference type="InterPro" id="IPR036457">
    <property type="entry name" value="PPM-type-like_dom_sf"/>
</dbReference>
<dbReference type="Gene3D" id="3.60.40.10">
    <property type="entry name" value="PPM-type phosphatase domain"/>
    <property type="match status" value="1"/>
</dbReference>
<dbReference type="SUPFAM" id="SSF81606">
    <property type="entry name" value="PP2C-like"/>
    <property type="match status" value="1"/>
</dbReference>
<organism evidence="2 3">
    <name type="scientific">Candidatus Eisenbergiella intestinigallinarum</name>
    <dbReference type="NCBI Taxonomy" id="2838549"/>
    <lineage>
        <taxon>Bacteria</taxon>
        <taxon>Bacillati</taxon>
        <taxon>Bacillota</taxon>
        <taxon>Clostridia</taxon>
        <taxon>Lachnospirales</taxon>
        <taxon>Lachnospiraceae</taxon>
        <taxon>Eisenbergiella</taxon>
    </lineage>
</organism>
<accession>A0A9D2QIP8</accession>
<proteinExistence type="predicted"/>
<gene>
    <name evidence="2" type="ORF">H9926_09700</name>
</gene>
<name>A0A9D2QIP8_9FIRM</name>
<dbReference type="Proteomes" id="UP000823922">
    <property type="component" value="Unassembled WGS sequence"/>
</dbReference>
<feature type="region of interest" description="Disordered" evidence="1">
    <location>
        <begin position="151"/>
        <end position="174"/>
    </location>
</feature>
<reference evidence="2" key="2">
    <citation type="submission" date="2021-04" db="EMBL/GenBank/DDBJ databases">
        <authorList>
            <person name="Gilroy R."/>
        </authorList>
    </citation>
    <scope>NUCLEOTIDE SEQUENCE</scope>
    <source>
        <strain evidence="2">ChiBcec1-1630</strain>
    </source>
</reference>
<dbReference type="AlphaFoldDB" id="A0A9D2QIP8"/>
<evidence type="ECO:0000256" key="1">
    <source>
        <dbReference type="SAM" id="MobiDB-lite"/>
    </source>
</evidence>
<reference evidence="2" key="1">
    <citation type="journal article" date="2021" name="PeerJ">
        <title>Extensive microbial diversity within the chicken gut microbiome revealed by metagenomics and culture.</title>
        <authorList>
            <person name="Gilroy R."/>
            <person name="Ravi A."/>
            <person name="Getino M."/>
            <person name="Pursley I."/>
            <person name="Horton D.L."/>
            <person name="Alikhan N.F."/>
            <person name="Baker D."/>
            <person name="Gharbi K."/>
            <person name="Hall N."/>
            <person name="Watson M."/>
            <person name="Adriaenssens E.M."/>
            <person name="Foster-Nyarko E."/>
            <person name="Jarju S."/>
            <person name="Secka A."/>
            <person name="Antonio M."/>
            <person name="Oren A."/>
            <person name="Chaudhuri R.R."/>
            <person name="La Ragione R."/>
            <person name="Hildebrand F."/>
            <person name="Pallen M.J."/>
        </authorList>
    </citation>
    <scope>NUCLEOTIDE SEQUENCE</scope>
    <source>
        <strain evidence="2">ChiBcec1-1630</strain>
    </source>
</reference>
<comment type="caution">
    <text evidence="2">The sequence shown here is derived from an EMBL/GenBank/DDBJ whole genome shotgun (WGS) entry which is preliminary data.</text>
</comment>
<evidence type="ECO:0000313" key="2">
    <source>
        <dbReference type="EMBL" id="HJC88276.1"/>
    </source>
</evidence>
<evidence type="ECO:0000313" key="3">
    <source>
        <dbReference type="Proteomes" id="UP000823922"/>
    </source>
</evidence>
<dbReference type="EMBL" id="DWVS01000247">
    <property type="protein sequence ID" value="HJC88276.1"/>
    <property type="molecule type" value="Genomic_DNA"/>
</dbReference>
<sequence length="608" mass="71088">MAVKLYVSCATGRGRREINQDCILCGEWIIQEDRRADLDDNGVVGGRKEYTVSGKEGLLLAVTDGKGVDGRTAREAWEMCGRLRSWARRWKGRNTLQRIWDEIEWYGDHRRSACRDAISGLFVQEDGRAEVFNTGKQLVYLFRDSEARPLGRREEKGISQESAEKQERAGKPEESWEEVILQDGDILLIASDGLLDGMKVERILELAERKEYENPAGRVVAEALLTTWDHASAVLIYVKTAGKWGEDRKGRALREMSVPEISRSLWVSEKAAKQLRQGNYEPQTREELLRFGLYLGFREQELDYWMEKTGFPKLNAHWVTDSITQFLIRNGYCGSRAIFLYDWLLRSFGKKLYQEYHRRLPSRVVETFTMEEYQKRIKEIRGGGRRRPWELERLVEREYERKVGTDLVLWEGRENRRALAKAYLSYLIKIYCPEGLFHWLRKIGLPLEKASAVSEEWKDMYRTYISDGKLVTARPNRDFFLAFGLYLKLDTNEISLLLEMNDFDMLQPNGEWDGLLLNALLPLEERYPAAFRTQPAAGEIVTEDDCLDLLQDSLLMFAFRKDCSRPVFLFENSLVGYVCGYIRKNEPWKMVPFRESRLYRQYLYMLDR</sequence>
<protein>
    <submittedName>
        <fullName evidence="2">SpoIIE family protein phosphatase</fullName>
    </submittedName>
</protein>